<keyword evidence="4" id="KW-0560">Oxidoreductase</keyword>
<accession>A0A9W8GJV9</accession>
<organism evidence="7 8">
    <name type="scientific">Coemansia spiralis</name>
    <dbReference type="NCBI Taxonomy" id="417178"/>
    <lineage>
        <taxon>Eukaryota</taxon>
        <taxon>Fungi</taxon>
        <taxon>Fungi incertae sedis</taxon>
        <taxon>Zoopagomycota</taxon>
        <taxon>Kickxellomycotina</taxon>
        <taxon>Kickxellomycetes</taxon>
        <taxon>Kickxellales</taxon>
        <taxon>Kickxellaceae</taxon>
        <taxon>Coemansia</taxon>
    </lineage>
</organism>
<evidence type="ECO:0000256" key="2">
    <source>
        <dbReference type="ARBA" id="ARBA00022490"/>
    </source>
</evidence>
<feature type="compositionally biased region" description="Low complexity" evidence="5">
    <location>
        <begin position="1551"/>
        <end position="1565"/>
    </location>
</feature>
<dbReference type="Proteomes" id="UP001151516">
    <property type="component" value="Unassembled WGS sequence"/>
</dbReference>
<dbReference type="PRINTS" id="PR00081">
    <property type="entry name" value="GDHRDH"/>
</dbReference>
<evidence type="ECO:0000256" key="5">
    <source>
        <dbReference type="SAM" id="MobiDB-lite"/>
    </source>
</evidence>
<feature type="region of interest" description="Disordered" evidence="5">
    <location>
        <begin position="2140"/>
        <end position="2161"/>
    </location>
</feature>
<dbReference type="GO" id="GO:0005737">
    <property type="term" value="C:cytoplasm"/>
    <property type="evidence" value="ECO:0007669"/>
    <property type="project" value="UniProtKB-SubCell"/>
</dbReference>
<keyword evidence="6" id="KW-1133">Transmembrane helix</keyword>
<proteinExistence type="predicted"/>
<evidence type="ECO:0000256" key="6">
    <source>
        <dbReference type="SAM" id="Phobius"/>
    </source>
</evidence>
<comment type="caution">
    <text evidence="7">The sequence shown here is derived from an EMBL/GenBank/DDBJ whole genome shotgun (WGS) entry which is preliminary data.</text>
</comment>
<evidence type="ECO:0000313" key="8">
    <source>
        <dbReference type="Proteomes" id="UP001151516"/>
    </source>
</evidence>
<dbReference type="GO" id="GO:0006729">
    <property type="term" value="P:tetrahydrobiopterin biosynthetic process"/>
    <property type="evidence" value="ECO:0007669"/>
    <property type="project" value="TreeGrafter"/>
</dbReference>
<dbReference type="OrthoDB" id="196858at2759"/>
<dbReference type="SUPFAM" id="SSF55961">
    <property type="entry name" value="Bet v1-like"/>
    <property type="match status" value="3"/>
</dbReference>
<keyword evidence="3" id="KW-0521">NADP</keyword>
<reference evidence="7" key="1">
    <citation type="submission" date="2022-07" db="EMBL/GenBank/DDBJ databases">
        <title>Phylogenomic reconstructions and comparative analyses of Kickxellomycotina fungi.</title>
        <authorList>
            <person name="Reynolds N.K."/>
            <person name="Stajich J.E."/>
            <person name="Barry K."/>
            <person name="Grigoriev I.V."/>
            <person name="Crous P."/>
            <person name="Smith M.E."/>
        </authorList>
    </citation>
    <scope>NUCLEOTIDE SEQUENCE</scope>
    <source>
        <strain evidence="7">CBS 109367</strain>
    </source>
</reference>
<feature type="region of interest" description="Disordered" evidence="5">
    <location>
        <begin position="618"/>
        <end position="640"/>
    </location>
</feature>
<evidence type="ECO:0000256" key="3">
    <source>
        <dbReference type="ARBA" id="ARBA00022857"/>
    </source>
</evidence>
<feature type="compositionally biased region" description="Polar residues" evidence="5">
    <location>
        <begin position="619"/>
        <end position="633"/>
    </location>
</feature>
<keyword evidence="6" id="KW-0812">Transmembrane</keyword>
<comment type="subcellular location">
    <subcellularLocation>
        <location evidence="1">Cytoplasm</location>
    </subcellularLocation>
</comment>
<feature type="compositionally biased region" description="Low complexity" evidence="5">
    <location>
        <begin position="1011"/>
        <end position="1020"/>
    </location>
</feature>
<feature type="region of interest" description="Disordered" evidence="5">
    <location>
        <begin position="1011"/>
        <end position="1041"/>
    </location>
</feature>
<gene>
    <name evidence="7" type="ORF">IWW39_004173</name>
</gene>
<dbReference type="InterPro" id="IPR036291">
    <property type="entry name" value="NAD(P)-bd_dom_sf"/>
</dbReference>
<dbReference type="EMBL" id="JANBTX010000144">
    <property type="protein sequence ID" value="KAJ2685598.1"/>
    <property type="molecule type" value="Genomic_DNA"/>
</dbReference>
<dbReference type="Gene3D" id="3.30.530.20">
    <property type="match status" value="3"/>
</dbReference>
<feature type="compositionally biased region" description="Low complexity" evidence="5">
    <location>
        <begin position="1027"/>
        <end position="1041"/>
    </location>
</feature>
<dbReference type="Pfam" id="PF00106">
    <property type="entry name" value="adh_short"/>
    <property type="match status" value="1"/>
</dbReference>
<feature type="region of interest" description="Disordered" evidence="5">
    <location>
        <begin position="895"/>
        <end position="926"/>
    </location>
</feature>
<name>A0A9W8GJV9_9FUNG</name>
<feature type="compositionally biased region" description="Polar residues" evidence="5">
    <location>
        <begin position="895"/>
        <end position="917"/>
    </location>
</feature>
<dbReference type="InterPro" id="IPR002347">
    <property type="entry name" value="SDR_fam"/>
</dbReference>
<dbReference type="SUPFAM" id="SSF51735">
    <property type="entry name" value="NAD(P)-binding Rossmann-fold domains"/>
    <property type="match status" value="1"/>
</dbReference>
<keyword evidence="2" id="KW-0963">Cytoplasm</keyword>
<feature type="region of interest" description="Disordered" evidence="5">
    <location>
        <begin position="1547"/>
        <end position="1566"/>
    </location>
</feature>
<dbReference type="PANTHER" id="PTHR44085">
    <property type="entry name" value="SEPIAPTERIN REDUCTASE"/>
    <property type="match status" value="1"/>
</dbReference>
<protein>
    <submittedName>
        <fullName evidence="7">Uncharacterized protein</fullName>
    </submittedName>
</protein>
<sequence>MSLSRAHVFIVTGANRGLGRSIVKVVAQRAEANSETRHIIMVGRDQQALEEVAQADAKSTHTYIVPGIELGKPASEITGPILSKLNEVLQSSAIASASSVSLTLMNSAGTICDLSKTVDQYSEEEVAEYTAVNYVSFAALTSRFLARAKTVPNVERIAIANISSLLAVMPFANWGLYASIKAARDQLLKVVALEHKDDPRVRTLNYAPGPLDNDMQAEVRASIGDAEQKRAYSDMHSQKKLVKTDDTAGVLCTLLDDWTFESGAHIDIYDIIGLPSQLRKRQLEVLTRALSQFVALKSSGEGWEPVAPAAGRWAPHTGAGGDVGVQMGRRTVADSTGKRSDIYRMTASIPLDPGVSRDTQGPFSAYLSELRDWQAVLECPGIRSMWNYFLSSSSTLEMLDANTTITRSILRSPVPGRTKEFAHQRDLLTVETSLVDPTTVVYISTSLPTTPDDPAYLREELPFKRVHSDLWAWCVEIATPIDAVSMTPQLRSAGGESLLRRNKPRVCVQVTCFMHLELGSWKSQNALACSAAAYLIPSLVAHLRLLGAPPRLARIGPSISIDRRDWSRSSAGETLVLSAPTWVVAYSVMANCGLCTPRPGQQPVVEQPIIARILDLETSGPSTNGTTQPNTGASALPPPVHTRKVSSLSSYLSNSLRRRQGEAAALGTHGGGIVRDGEEVALVATRARLGDSMVEFVVDASRWHIEGFSVDIRLEVTGNSCSIQQFFASVTKMQAAVPELFTSSQLGFSIDEFLAAHPVDSPDRRRPTKQGQWERSMLAELAGRLLVRCFSIASQQNSKRRYLVRIMNPPVGVVSAAAFGDREESSLESAADRAYSVSVSVRKCSESNRDGEAGLRVNGHAVEVTPFSLDPTATVSKPHSSRANTAPLVNIYPRSTPNARSNTPSPAVAGVTSTPLGSTPVPDAVSGDTLVYERSRRGSSGTTSAYVIASETPEVATDGEAGRSQADVEMQVVPLIRLHQASHVPASQWKSVGLAAAGGIAISRTDLSATSTTPTLTSQTVEPRQPAASASRSSSASIDSSNGSTAAAAVVVPAEHRVDGTVLRAEASVEGWTVFDVFSALSLGESHMEKVSGLWASARQVEQVSANAAVHYYQSAGTWATSVRDAVVCRSWSSNQRSRIEVAECSVDALPYELPAIESTRNAVRADLGLSAWVLEKSTHQQPTVDTGGSARLSLKMLTSSIGELGPRTDEGRLRSGSLTTGSAAMDAEFENQRRKQHVVRITHYVKYNPGGWMDRVAELADQTAAAVGAGELAAVARDVTQIVNHLDAHGAQPAAVWTRNAHVMSTRVEADSVCFDYRLATWGAPLKRQTTGGSSAASSYRQGPGAGGLGPMAANDEVEFVEAEFRIEHRVWAHGARADGTERGAASVEVVVEPFFADSTRVACFVDPEADPHATRVRVRHHRAQLLPRVEEDEGAMVMAWPTVRVSIERKLGSSNPSDAAGRGGASSLVVPQRTGSLLMLPWSVPPRVAVNGAAVRVRYLRRDDSVRGFYARCQSVSASEAPRLARDAPLSGALFIERLPEPLPSAAVRPPQSQPSIRSSYRRGSAATAGQSPMVIQNYTVIHGPLSDSRLVTPIQFARGMRHLFADIRHQIERLDVQSARAKWEQLAAASDVRSNASLRTAIAGDDITDGGWDRRPLGEYGEVFERVDQRLHSDIPVTVAVDVLQGVSAQRVAQAIYGGRATWDQVLFSERRTLESVSSAVDICYALVHTPPFCDKRDALTVVAFEQAPFLSSRQRLRNWQNAAKGCSAGLGDYVDPAFTLVEASVPGSQPLATATRAQVALYAVRVEPIDAYERVSAARNYAHPACRITVACCVDLAGNVPLALRRATSGRVPELHIAQIAALCRLPMDPYVVAPSPYPSLMPNANRRRECVAVEATEEVVDGLPVAFYRVVDGGGRVVCESNDGFVTTVNVTRAAIDKAREAHMAKWHCLRKSGPSSEPEDLPPAFVVGICDVVVDSTYSQGCFAVSVSDDSDEIEIDSPIDAHAIPCGIWAGSRLAVYVFMLGSQYLVRTTLVGEDIEDDVYCRIAVRPSFGGVTVNGQSMRVHRALPARQSLLFVVGASGCVLDACRECGNIACAADTPGALAPVAYASDESSDDEVAADERMGLGLGPVLRSSRNSSNVLPARSQSPTSPPVTVQSTLRQRTGAKVINARTFVDSTLGDKGGGTSLAARAALALVSLAVFLPVRRLVVGESTVGRWLLARTNSLPVDGAGTKKSVLALIVLAMTALVAGAVGVALAGLLGF</sequence>
<evidence type="ECO:0000256" key="4">
    <source>
        <dbReference type="ARBA" id="ARBA00023002"/>
    </source>
</evidence>
<dbReference type="Gene3D" id="3.40.50.720">
    <property type="entry name" value="NAD(P)-binding Rossmann-like Domain"/>
    <property type="match status" value="1"/>
</dbReference>
<dbReference type="InterPro" id="IPR023393">
    <property type="entry name" value="START-like_dom_sf"/>
</dbReference>
<dbReference type="PANTHER" id="PTHR44085:SF2">
    <property type="entry name" value="SEPIAPTERIN REDUCTASE"/>
    <property type="match status" value="1"/>
</dbReference>
<keyword evidence="6" id="KW-0472">Membrane</keyword>
<keyword evidence="8" id="KW-1185">Reference proteome</keyword>
<dbReference type="GO" id="GO:0004757">
    <property type="term" value="F:sepiapterin reductase (NADP+) activity"/>
    <property type="evidence" value="ECO:0007669"/>
    <property type="project" value="TreeGrafter"/>
</dbReference>
<dbReference type="InterPro" id="IPR051721">
    <property type="entry name" value="Biopterin_syn/organic_redct"/>
</dbReference>
<feature type="transmembrane region" description="Helical" evidence="6">
    <location>
        <begin position="2243"/>
        <end position="2267"/>
    </location>
</feature>
<evidence type="ECO:0000256" key="1">
    <source>
        <dbReference type="ARBA" id="ARBA00004496"/>
    </source>
</evidence>
<evidence type="ECO:0000313" key="7">
    <source>
        <dbReference type="EMBL" id="KAJ2685598.1"/>
    </source>
</evidence>